<keyword evidence="7" id="KW-0175">Coiled coil</keyword>
<name>A0ABX7JLH1_9RHOB</name>
<evidence type="ECO:0000256" key="5">
    <source>
        <dbReference type="ARBA" id="ARBA00025483"/>
    </source>
</evidence>
<feature type="domain" description="Exonuclease" evidence="9">
    <location>
        <begin position="521"/>
        <end position="689"/>
    </location>
</feature>
<evidence type="ECO:0000256" key="4">
    <source>
        <dbReference type="ARBA" id="ARBA00022839"/>
    </source>
</evidence>
<dbReference type="PANTHER" id="PTHR30231:SF4">
    <property type="entry name" value="PROTEIN NEN2"/>
    <property type="match status" value="1"/>
</dbReference>
<feature type="transmembrane region" description="Helical" evidence="8">
    <location>
        <begin position="12"/>
        <end position="33"/>
    </location>
</feature>
<evidence type="ECO:0000259" key="9">
    <source>
        <dbReference type="SMART" id="SM00479"/>
    </source>
</evidence>
<dbReference type="InterPro" id="IPR006054">
    <property type="entry name" value="DnaQ"/>
</dbReference>
<dbReference type="NCBIfam" id="TIGR00573">
    <property type="entry name" value="dnaq"/>
    <property type="match status" value="1"/>
</dbReference>
<dbReference type="SUPFAM" id="SSF53098">
    <property type="entry name" value="Ribonuclease H-like"/>
    <property type="match status" value="1"/>
</dbReference>
<dbReference type="InterPro" id="IPR035965">
    <property type="entry name" value="PAS-like_dom_sf"/>
</dbReference>
<dbReference type="EMBL" id="CP070369">
    <property type="protein sequence ID" value="QRZ14504.1"/>
    <property type="molecule type" value="Genomic_DNA"/>
</dbReference>
<dbReference type="InterPro" id="IPR012337">
    <property type="entry name" value="RNaseH-like_sf"/>
</dbReference>
<keyword evidence="2" id="KW-0540">Nuclease</keyword>
<keyword evidence="4" id="KW-0269">Exonuclease</keyword>
<geneLocation type="plasmid" evidence="10 11">
    <name>p1</name>
</geneLocation>
<sequence>MKFSLHRLMLVAVPGLALAMWVLGGAVLFYATLPPGQRDGLFSALLPAVQGSGAILFGWWLAGSALAGWLAVRLYAQHVQTPARLADAARLLADNAAAPRLQPTAPGALGELAGAINRLADQRQTLQGDMARLVAEAQQKVAQERDQLGALMAELRQSVIVCNLDGRILLYNDHTRSLFQRVLGGQQMAGGAELIGLGRSIHGVIDRALIEHARETVDRHIARGEAAVSAQFVTTTPSGSLLHVVLAPVRPQAGEALAISGYVLLLGDITQDYAGQSRRDRRLTELTEASRASLANMQAALDMLDYPDLEPAERDGFHAIVRDEVAAMGQRLQTLTEDASQEILTRWPLQEMLGDDLLAAAAQHVLAQTGRVAKVVSADEGLWLRVDSFSLIQALGALAGQLAGPRGMPALTLRLAPAATPGWAHLDLVWPLDAAVPAAGAMGNGDHDVTARDIAERHGGELWLEQDRPAGLSFFRFLLPTALSGPEAEALEARPEFYDFDLFAASDSSRSLDDQPLERLTYTVFDTETTGLNPAQGDEIIQIGALRIVNGKILRGERFDQLVDPGREIPEESIPYHGILPEMVQGQPRIAQVLPAFHAYASDTVLVGHNVAFDMRFLQLKEAATGVRFDQPVLDTLLLASIAQPHEPSQSLEAIAARLGVEITLRHNAASDALVTAEVFMRLLPLLQARGIVTLGQARAEAQNSYYARLRY</sequence>
<organism evidence="10 11">
    <name type="scientific">Paracoccus methylovorus</name>
    <dbReference type="NCBI Taxonomy" id="2812658"/>
    <lineage>
        <taxon>Bacteria</taxon>
        <taxon>Pseudomonadati</taxon>
        <taxon>Pseudomonadota</taxon>
        <taxon>Alphaproteobacteria</taxon>
        <taxon>Rhodobacterales</taxon>
        <taxon>Paracoccaceae</taxon>
        <taxon>Paracoccus</taxon>
    </lineage>
</organism>
<evidence type="ECO:0000256" key="3">
    <source>
        <dbReference type="ARBA" id="ARBA00022801"/>
    </source>
</evidence>
<keyword evidence="3" id="KW-0378">Hydrolase</keyword>
<feature type="coiled-coil region" evidence="7">
    <location>
        <begin position="116"/>
        <end position="154"/>
    </location>
</feature>
<gene>
    <name evidence="10" type="ORF">JWJ88_11475</name>
</gene>
<evidence type="ECO:0000256" key="6">
    <source>
        <dbReference type="ARBA" id="ARBA00049244"/>
    </source>
</evidence>
<evidence type="ECO:0000256" key="1">
    <source>
        <dbReference type="ARBA" id="ARBA00012417"/>
    </source>
</evidence>
<dbReference type="CDD" id="cd06127">
    <property type="entry name" value="DEDDh"/>
    <property type="match status" value="1"/>
</dbReference>
<keyword evidence="8" id="KW-0812">Transmembrane</keyword>
<dbReference type="RefSeq" id="WP_205295482.1">
    <property type="nucleotide sequence ID" value="NZ_CP070369.1"/>
</dbReference>
<evidence type="ECO:0000313" key="11">
    <source>
        <dbReference type="Proteomes" id="UP000663629"/>
    </source>
</evidence>
<keyword evidence="8" id="KW-1133">Transmembrane helix</keyword>
<dbReference type="InterPro" id="IPR013520">
    <property type="entry name" value="Ribonucl_H"/>
</dbReference>
<dbReference type="Pfam" id="PF00929">
    <property type="entry name" value="RNase_T"/>
    <property type="match status" value="1"/>
</dbReference>
<evidence type="ECO:0000313" key="10">
    <source>
        <dbReference type="EMBL" id="QRZ14504.1"/>
    </source>
</evidence>
<dbReference type="EC" id="2.7.7.7" evidence="1"/>
<dbReference type="Gene3D" id="3.30.420.10">
    <property type="entry name" value="Ribonuclease H-like superfamily/Ribonuclease H"/>
    <property type="match status" value="1"/>
</dbReference>
<protein>
    <recommendedName>
        <fullName evidence="1">DNA-directed DNA polymerase</fullName>
        <ecNumber evidence="1">2.7.7.7</ecNumber>
    </recommendedName>
</protein>
<proteinExistence type="predicted"/>
<keyword evidence="8" id="KW-0472">Membrane</keyword>
<evidence type="ECO:0000256" key="8">
    <source>
        <dbReference type="SAM" id="Phobius"/>
    </source>
</evidence>
<evidence type="ECO:0000256" key="7">
    <source>
        <dbReference type="SAM" id="Coils"/>
    </source>
</evidence>
<dbReference type="Proteomes" id="UP000663629">
    <property type="component" value="Plasmid p1"/>
</dbReference>
<keyword evidence="10" id="KW-0614">Plasmid</keyword>
<accession>A0ABX7JLH1</accession>
<dbReference type="Gene3D" id="3.30.450.20">
    <property type="entry name" value="PAS domain"/>
    <property type="match status" value="1"/>
</dbReference>
<dbReference type="SMART" id="SM00479">
    <property type="entry name" value="EXOIII"/>
    <property type="match status" value="1"/>
</dbReference>
<keyword evidence="11" id="KW-1185">Reference proteome</keyword>
<dbReference type="InterPro" id="IPR036397">
    <property type="entry name" value="RNaseH_sf"/>
</dbReference>
<reference evidence="10 11" key="1">
    <citation type="submission" date="2021-02" db="EMBL/GenBank/DDBJ databases">
        <title>Paracoccus methylovroum sp.nov., a new methanol and methylamine utilizing methylotrophic denitrifer.</title>
        <authorList>
            <person name="Timsy T."/>
            <person name="Behrendt U."/>
            <person name="Ulrich A."/>
            <person name="Spanner T."/>
            <person name="Foesel B.U."/>
            <person name="Horn M.A."/>
            <person name="Kolb S."/>
        </authorList>
    </citation>
    <scope>NUCLEOTIDE SEQUENCE [LARGE SCALE GENOMIC DNA]</scope>
    <source>
        <strain evidence="10 11">H4-D09</strain>
        <plasmid evidence="10 11">p1</plasmid>
    </source>
</reference>
<comment type="catalytic activity">
    <reaction evidence="6">
        <text>DNA(n) + a 2'-deoxyribonucleoside 5'-triphosphate = DNA(n+1) + diphosphate</text>
        <dbReference type="Rhea" id="RHEA:22508"/>
        <dbReference type="Rhea" id="RHEA-COMP:17339"/>
        <dbReference type="Rhea" id="RHEA-COMP:17340"/>
        <dbReference type="ChEBI" id="CHEBI:33019"/>
        <dbReference type="ChEBI" id="CHEBI:61560"/>
        <dbReference type="ChEBI" id="CHEBI:173112"/>
        <dbReference type="EC" id="2.7.7.7"/>
    </reaction>
</comment>
<dbReference type="PANTHER" id="PTHR30231">
    <property type="entry name" value="DNA POLYMERASE III SUBUNIT EPSILON"/>
    <property type="match status" value="1"/>
</dbReference>
<dbReference type="SUPFAM" id="SSF55785">
    <property type="entry name" value="PYP-like sensor domain (PAS domain)"/>
    <property type="match status" value="1"/>
</dbReference>
<evidence type="ECO:0000256" key="2">
    <source>
        <dbReference type="ARBA" id="ARBA00022722"/>
    </source>
</evidence>
<comment type="function">
    <text evidence="5">DNA polymerase III is a complex, multichain enzyme responsible for most of the replicative synthesis in bacteria. The epsilon subunit contain the editing function and is a proofreading 3'-5' exonuclease.</text>
</comment>